<reference evidence="3" key="1">
    <citation type="submission" date="2023-01" db="EMBL/GenBank/DDBJ databases">
        <title>Genome assembly of the deep-sea coral Lophelia pertusa.</title>
        <authorList>
            <person name="Herrera S."/>
            <person name="Cordes E."/>
        </authorList>
    </citation>
    <scope>NUCLEOTIDE SEQUENCE</scope>
    <source>
        <strain evidence="3">USNM1676648</strain>
        <tissue evidence="3">Polyp</tissue>
    </source>
</reference>
<keyword evidence="2" id="KW-1133">Transmembrane helix</keyword>
<dbReference type="AlphaFoldDB" id="A0A9W9YY44"/>
<name>A0A9W9YY44_9CNID</name>
<evidence type="ECO:0000256" key="2">
    <source>
        <dbReference type="SAM" id="Phobius"/>
    </source>
</evidence>
<sequence length="585" mass="64254">MLGQVTDGIFTPITAILNDKTVCRYGRRKIWHLLGSIFVSFSFPLLFTRLLDDKASDSLKLAYYISIAAVFQFGWGCVQISHLSLIPEIAIRESEKVELNAIRSALRFVCGIFVFGVTWILLGRSSEASISSSMWQQFMYLGIIIVGTGSVFNVIFHVGIKEPPSDALRQWLEEQKNGGKQNSDKFRRKGSERKGLLTQALYQPASPSRRSGASPAVVVTLCDKHNKKAACNGGKAVQSESIQTSVESAGTPHSSQEIVDKSAILGGGRSKRQWIHGFCVHLYSFVREYLAVLSTLYLTETMRFEKEAIAYFPLVVLVTGVVASTAVKPLNKRLGSKITFCLGAMMAISSSFWFFVQNVDGRKAVYATSMLMGSGGSVMLVTSQSWIAQLIGHDKSSGAFVYGFIGFFDKVVSGAIFAIIQELNPRKDQRFFICFNICGTKLILFTEWNVSHVMSTPVTWQGIVPGAVAVLGLLSVMVFFESIFVCKRKAKTSDAAIQVNLDDIRGDDETSSSGIETASITEKAESEVCNTGSVENGVSQDGIVDYSFESRNFNRAPQTTMESFVAMRLASPSLPSPILDRRTIL</sequence>
<keyword evidence="4" id="KW-1185">Reference proteome</keyword>
<dbReference type="GO" id="GO:0005886">
    <property type="term" value="C:plasma membrane"/>
    <property type="evidence" value="ECO:0007669"/>
    <property type="project" value="TreeGrafter"/>
</dbReference>
<evidence type="ECO:0000313" key="4">
    <source>
        <dbReference type="Proteomes" id="UP001163046"/>
    </source>
</evidence>
<feature type="transmembrane region" description="Helical" evidence="2">
    <location>
        <begin position="365"/>
        <end position="387"/>
    </location>
</feature>
<dbReference type="Proteomes" id="UP001163046">
    <property type="component" value="Unassembled WGS sequence"/>
</dbReference>
<organism evidence="3 4">
    <name type="scientific">Desmophyllum pertusum</name>
    <dbReference type="NCBI Taxonomy" id="174260"/>
    <lineage>
        <taxon>Eukaryota</taxon>
        <taxon>Metazoa</taxon>
        <taxon>Cnidaria</taxon>
        <taxon>Anthozoa</taxon>
        <taxon>Hexacorallia</taxon>
        <taxon>Scleractinia</taxon>
        <taxon>Caryophylliina</taxon>
        <taxon>Caryophylliidae</taxon>
        <taxon>Desmophyllum</taxon>
    </lineage>
</organism>
<accession>A0A9W9YY44</accession>
<protein>
    <submittedName>
        <fullName evidence="3">Major facilitator super domain-containing protein 12</fullName>
    </submittedName>
</protein>
<dbReference type="OrthoDB" id="1730117at2759"/>
<gene>
    <name evidence="3" type="primary">MFSD12_17</name>
    <name evidence="3" type="ORF">OS493_033788</name>
</gene>
<dbReference type="GO" id="GO:0008643">
    <property type="term" value="P:carbohydrate transport"/>
    <property type="evidence" value="ECO:0007669"/>
    <property type="project" value="InterPro"/>
</dbReference>
<feature type="transmembrane region" description="Helical" evidence="2">
    <location>
        <begin position="138"/>
        <end position="160"/>
    </location>
</feature>
<feature type="transmembrane region" description="Helical" evidence="2">
    <location>
        <begin position="431"/>
        <end position="450"/>
    </location>
</feature>
<feature type="transmembrane region" description="Helical" evidence="2">
    <location>
        <begin position="30"/>
        <end position="51"/>
    </location>
</feature>
<comment type="caution">
    <text evidence="3">The sequence shown here is derived from an EMBL/GenBank/DDBJ whole genome shotgun (WGS) entry which is preliminary data.</text>
</comment>
<dbReference type="InterPro" id="IPR036259">
    <property type="entry name" value="MFS_trans_sf"/>
</dbReference>
<evidence type="ECO:0000256" key="1">
    <source>
        <dbReference type="ARBA" id="ARBA00008335"/>
    </source>
</evidence>
<feature type="transmembrane region" description="Helical" evidence="2">
    <location>
        <begin position="462"/>
        <end position="484"/>
    </location>
</feature>
<keyword evidence="2" id="KW-0472">Membrane</keyword>
<dbReference type="EMBL" id="MU826871">
    <property type="protein sequence ID" value="KAJ7370163.1"/>
    <property type="molecule type" value="Genomic_DNA"/>
</dbReference>
<dbReference type="InterPro" id="IPR039672">
    <property type="entry name" value="MFS_2"/>
</dbReference>
<feature type="transmembrane region" description="Helical" evidence="2">
    <location>
        <begin position="308"/>
        <end position="328"/>
    </location>
</feature>
<dbReference type="PANTHER" id="PTHR11328">
    <property type="entry name" value="MAJOR FACILITATOR SUPERFAMILY DOMAIN-CONTAINING PROTEIN"/>
    <property type="match status" value="1"/>
</dbReference>
<keyword evidence="2" id="KW-0812">Transmembrane</keyword>
<feature type="transmembrane region" description="Helical" evidence="2">
    <location>
        <begin position="399"/>
        <end position="419"/>
    </location>
</feature>
<feature type="transmembrane region" description="Helical" evidence="2">
    <location>
        <begin position="63"/>
        <end position="85"/>
    </location>
</feature>
<feature type="transmembrane region" description="Helical" evidence="2">
    <location>
        <begin position="105"/>
        <end position="122"/>
    </location>
</feature>
<comment type="similarity">
    <text evidence="1">Belongs to the major facilitator superfamily.</text>
</comment>
<dbReference type="SUPFAM" id="SSF103473">
    <property type="entry name" value="MFS general substrate transporter"/>
    <property type="match status" value="1"/>
</dbReference>
<dbReference type="Gene3D" id="1.20.1250.20">
    <property type="entry name" value="MFS general substrate transporter like domains"/>
    <property type="match status" value="1"/>
</dbReference>
<evidence type="ECO:0000313" key="3">
    <source>
        <dbReference type="EMBL" id="KAJ7370163.1"/>
    </source>
</evidence>
<dbReference type="Pfam" id="PF13347">
    <property type="entry name" value="MFS_2"/>
    <property type="match status" value="2"/>
</dbReference>
<dbReference type="PANTHER" id="PTHR11328:SF28">
    <property type="entry name" value="MAJOR FACILITATOR SUPERFAMILY DOMAIN-CONTAINING PROTEIN 12"/>
    <property type="match status" value="1"/>
</dbReference>
<feature type="transmembrane region" description="Helical" evidence="2">
    <location>
        <begin position="334"/>
        <end position="356"/>
    </location>
</feature>
<dbReference type="GO" id="GO:0015293">
    <property type="term" value="F:symporter activity"/>
    <property type="evidence" value="ECO:0007669"/>
    <property type="project" value="InterPro"/>
</dbReference>
<proteinExistence type="inferred from homology"/>